<gene>
    <name evidence="4" type="ORF">P171DRAFT_526793</name>
</gene>
<comment type="caution">
    <text evidence="4">The sequence shown here is derived from an EMBL/GenBank/DDBJ whole genome shotgun (WGS) entry which is preliminary data.</text>
</comment>
<name>A0A9P4P6V9_9PLEO</name>
<evidence type="ECO:0000259" key="3">
    <source>
        <dbReference type="Pfam" id="PF05368"/>
    </source>
</evidence>
<dbReference type="Pfam" id="PF05368">
    <property type="entry name" value="NmrA"/>
    <property type="match status" value="1"/>
</dbReference>
<accession>A0A9P4P6V9</accession>
<evidence type="ECO:0000313" key="5">
    <source>
        <dbReference type="Proteomes" id="UP000799764"/>
    </source>
</evidence>
<evidence type="ECO:0000313" key="4">
    <source>
        <dbReference type="EMBL" id="KAF2437561.1"/>
    </source>
</evidence>
<keyword evidence="5" id="KW-1185">Reference proteome</keyword>
<feature type="domain" description="NmrA-like" evidence="3">
    <location>
        <begin position="4"/>
        <end position="270"/>
    </location>
</feature>
<evidence type="ECO:0000256" key="2">
    <source>
        <dbReference type="ARBA" id="ARBA00022857"/>
    </source>
</evidence>
<dbReference type="PANTHER" id="PTHR42748:SF7">
    <property type="entry name" value="NMRA LIKE REDOX SENSOR 1-RELATED"/>
    <property type="match status" value="1"/>
</dbReference>
<dbReference type="AlphaFoldDB" id="A0A9P4P6V9"/>
<dbReference type="PANTHER" id="PTHR42748">
    <property type="entry name" value="NITROGEN METABOLITE REPRESSION PROTEIN NMRA FAMILY MEMBER"/>
    <property type="match status" value="1"/>
</dbReference>
<protein>
    <submittedName>
        <fullName evidence="4">NAD(P)-binding protein</fullName>
    </submittedName>
</protein>
<reference evidence="4" key="1">
    <citation type="journal article" date="2020" name="Stud. Mycol.">
        <title>101 Dothideomycetes genomes: a test case for predicting lifestyles and emergence of pathogens.</title>
        <authorList>
            <person name="Haridas S."/>
            <person name="Albert R."/>
            <person name="Binder M."/>
            <person name="Bloem J."/>
            <person name="Labutti K."/>
            <person name="Salamov A."/>
            <person name="Andreopoulos B."/>
            <person name="Baker S."/>
            <person name="Barry K."/>
            <person name="Bills G."/>
            <person name="Bluhm B."/>
            <person name="Cannon C."/>
            <person name="Castanera R."/>
            <person name="Culley D."/>
            <person name="Daum C."/>
            <person name="Ezra D."/>
            <person name="Gonzalez J."/>
            <person name="Henrissat B."/>
            <person name="Kuo A."/>
            <person name="Liang C."/>
            <person name="Lipzen A."/>
            <person name="Lutzoni F."/>
            <person name="Magnuson J."/>
            <person name="Mondo S."/>
            <person name="Nolan M."/>
            <person name="Ohm R."/>
            <person name="Pangilinan J."/>
            <person name="Park H.-J."/>
            <person name="Ramirez L."/>
            <person name="Alfaro M."/>
            <person name="Sun H."/>
            <person name="Tritt A."/>
            <person name="Yoshinaga Y."/>
            <person name="Zwiers L.-H."/>
            <person name="Turgeon B."/>
            <person name="Goodwin S."/>
            <person name="Spatafora J."/>
            <person name="Crous P."/>
            <person name="Grigoriev I."/>
        </authorList>
    </citation>
    <scope>NUCLEOTIDE SEQUENCE</scope>
    <source>
        <strain evidence="4">CBS 690.94</strain>
    </source>
</reference>
<dbReference type="EMBL" id="MU001515">
    <property type="protein sequence ID" value="KAF2437561.1"/>
    <property type="molecule type" value="Genomic_DNA"/>
</dbReference>
<sequence>MAIIVIVGINGRQGTSVAEAFIDAPGIRIRGLTSSPNCPASERWKKMGVEIRDETFDDEEHIKESFAGADVIFALTSYHRLLEDRRLKLAVEVGLRPSAQFAAMRREVFVGRILLDAAAATPRLQRLVMSTLPVTNSGARYASHTAGATYLAKREHINYMRACLPGLAAKTVLVKPCMRMEDYQATLRMSEDGTLSFGTTAPAHVPLHWINMKEDFGIFVRTIILKLPVASLAVAAYSDRVSGENICALISKISGIPCSYRQYTVDEMEGLGKNLASDLLPDPPGSVLYDGNVFTPASINEAMGRYNVSVQQTSFEDYLKAVLPGHIASLKVRNDKEQGAPGPVAPLAKEEGGLLLLVPSSQPDRDPDAQSAVLSDVFMGFHRDAPDRIIAIYFHA</sequence>
<dbReference type="InterPro" id="IPR051164">
    <property type="entry name" value="NmrA-like_oxidored"/>
</dbReference>
<evidence type="ECO:0000256" key="1">
    <source>
        <dbReference type="ARBA" id="ARBA00006328"/>
    </source>
</evidence>
<dbReference type="InterPro" id="IPR036291">
    <property type="entry name" value="NAD(P)-bd_dom_sf"/>
</dbReference>
<dbReference type="OrthoDB" id="3358371at2759"/>
<dbReference type="Gene3D" id="3.90.25.10">
    <property type="entry name" value="UDP-galactose 4-epimerase, domain 1"/>
    <property type="match status" value="1"/>
</dbReference>
<dbReference type="InterPro" id="IPR008030">
    <property type="entry name" value="NmrA-like"/>
</dbReference>
<dbReference type="Proteomes" id="UP000799764">
    <property type="component" value="Unassembled WGS sequence"/>
</dbReference>
<comment type="similarity">
    <text evidence="1">Belongs to the NmrA-type oxidoreductase family.</text>
</comment>
<dbReference type="SUPFAM" id="SSF51735">
    <property type="entry name" value="NAD(P)-binding Rossmann-fold domains"/>
    <property type="match status" value="1"/>
</dbReference>
<proteinExistence type="inferred from homology"/>
<organism evidence="4 5">
    <name type="scientific">Karstenula rhodostoma CBS 690.94</name>
    <dbReference type="NCBI Taxonomy" id="1392251"/>
    <lineage>
        <taxon>Eukaryota</taxon>
        <taxon>Fungi</taxon>
        <taxon>Dikarya</taxon>
        <taxon>Ascomycota</taxon>
        <taxon>Pezizomycotina</taxon>
        <taxon>Dothideomycetes</taxon>
        <taxon>Pleosporomycetidae</taxon>
        <taxon>Pleosporales</taxon>
        <taxon>Massarineae</taxon>
        <taxon>Didymosphaeriaceae</taxon>
        <taxon>Karstenula</taxon>
    </lineage>
</organism>
<keyword evidence="2" id="KW-0521">NADP</keyword>
<dbReference type="Gene3D" id="3.40.50.720">
    <property type="entry name" value="NAD(P)-binding Rossmann-like Domain"/>
    <property type="match status" value="1"/>
</dbReference>